<dbReference type="GO" id="GO:0008270">
    <property type="term" value="F:zinc ion binding"/>
    <property type="evidence" value="ECO:0007669"/>
    <property type="project" value="UniProtKB-KW"/>
</dbReference>
<dbReference type="OrthoDB" id="406830at2759"/>
<keyword evidence="1" id="KW-0862">Zinc</keyword>
<accession>A0A812QNY7</accession>
<evidence type="ECO:0000256" key="1">
    <source>
        <dbReference type="PROSITE-ProRule" id="PRU00723"/>
    </source>
</evidence>
<reference evidence="3" key="1">
    <citation type="submission" date="2021-02" db="EMBL/GenBank/DDBJ databases">
        <authorList>
            <person name="Dougan E. K."/>
            <person name="Rhodes N."/>
            <person name="Thang M."/>
            <person name="Chan C."/>
        </authorList>
    </citation>
    <scope>NUCLEOTIDE SEQUENCE</scope>
</reference>
<protein>
    <recommendedName>
        <fullName evidence="2">C3H1-type domain-containing protein</fullName>
    </recommendedName>
</protein>
<dbReference type="EMBL" id="CAJNIZ010017313">
    <property type="protein sequence ID" value="CAE7396473.1"/>
    <property type="molecule type" value="Genomic_DNA"/>
</dbReference>
<keyword evidence="1" id="KW-0479">Metal-binding</keyword>
<dbReference type="Proteomes" id="UP000649617">
    <property type="component" value="Unassembled WGS sequence"/>
</dbReference>
<dbReference type="PROSITE" id="PS50103">
    <property type="entry name" value="ZF_C3H1"/>
    <property type="match status" value="1"/>
</dbReference>
<sequence>MTSPQATKILSSIVANFPPPQETTTSVTSASLSWGSWGHPEMCHRPCVYILKGSQCQQGALCQFCHHGQHSPIPKLDQNQRARVQRLTDGELLGLLIPHIREQAKAAGVLEQAEDFIRTLEGKMPCTENSEINNMPRKELCKLKKTLRHMNLTALVKLLPAQYVTDSYQKLRSFVAEPLKFEL</sequence>
<dbReference type="AlphaFoldDB" id="A0A812QNY7"/>
<evidence type="ECO:0000259" key="2">
    <source>
        <dbReference type="PROSITE" id="PS50103"/>
    </source>
</evidence>
<comment type="caution">
    <text evidence="3">The sequence shown here is derived from an EMBL/GenBank/DDBJ whole genome shotgun (WGS) entry which is preliminary data.</text>
</comment>
<evidence type="ECO:0000313" key="4">
    <source>
        <dbReference type="Proteomes" id="UP000649617"/>
    </source>
</evidence>
<proteinExistence type="predicted"/>
<feature type="zinc finger region" description="C3H1-type" evidence="1">
    <location>
        <begin position="46"/>
        <end position="70"/>
    </location>
</feature>
<dbReference type="InterPro" id="IPR000571">
    <property type="entry name" value="Znf_CCCH"/>
</dbReference>
<gene>
    <name evidence="3" type="ORF">SPIL2461_LOCUS9764</name>
</gene>
<keyword evidence="1" id="KW-0863">Zinc-finger</keyword>
<feature type="domain" description="C3H1-type" evidence="2">
    <location>
        <begin position="46"/>
        <end position="70"/>
    </location>
</feature>
<keyword evidence="4" id="KW-1185">Reference proteome</keyword>
<name>A0A812QNY7_SYMPI</name>
<organism evidence="3 4">
    <name type="scientific">Symbiodinium pilosum</name>
    <name type="common">Dinoflagellate</name>
    <dbReference type="NCBI Taxonomy" id="2952"/>
    <lineage>
        <taxon>Eukaryota</taxon>
        <taxon>Sar</taxon>
        <taxon>Alveolata</taxon>
        <taxon>Dinophyceae</taxon>
        <taxon>Suessiales</taxon>
        <taxon>Symbiodiniaceae</taxon>
        <taxon>Symbiodinium</taxon>
    </lineage>
</organism>
<evidence type="ECO:0000313" key="3">
    <source>
        <dbReference type="EMBL" id="CAE7396473.1"/>
    </source>
</evidence>